<sequence>MLNEVIKQTQSTLSSLINDLNYISGKLNDALDTQNDQHDKIVKLQKIMSTLTGAADVLNKKSNKTQNSALRLKCPVYLDEAKLTSLTREPIKKQFHDFVLSFYEETVIEELRDGSTVEVRKLKIKEGITTPQLEKLATIFEGIGYFKVGDVIKGKITGLFS</sequence>
<gene>
    <name evidence="1" type="ORF">NCTC10786_03241</name>
</gene>
<reference evidence="1 2" key="1">
    <citation type="submission" date="2018-06" db="EMBL/GenBank/DDBJ databases">
        <authorList>
            <consortium name="Pathogen Informatics"/>
            <person name="Doyle S."/>
        </authorList>
    </citation>
    <scope>NUCLEOTIDE SEQUENCE [LARGE SCALE GENOMIC DNA]</scope>
    <source>
        <strain evidence="1 2">NCTC10786</strain>
    </source>
</reference>
<dbReference type="EMBL" id="UAVY01000004">
    <property type="protein sequence ID" value="SQB29510.1"/>
    <property type="molecule type" value="Genomic_DNA"/>
</dbReference>
<name>A0A2X2XSU4_CITKO</name>
<accession>A0A2X2XSU4</accession>
<dbReference type="AlphaFoldDB" id="A0A2X2XSU4"/>
<protein>
    <submittedName>
        <fullName evidence="1">Uncharacterized protein</fullName>
    </submittedName>
</protein>
<organism evidence="1 2">
    <name type="scientific">Citrobacter koseri</name>
    <name type="common">Citrobacter diversus</name>
    <dbReference type="NCBI Taxonomy" id="545"/>
    <lineage>
        <taxon>Bacteria</taxon>
        <taxon>Pseudomonadati</taxon>
        <taxon>Pseudomonadota</taxon>
        <taxon>Gammaproteobacteria</taxon>
        <taxon>Enterobacterales</taxon>
        <taxon>Enterobacteriaceae</taxon>
        <taxon>Citrobacter</taxon>
    </lineage>
</organism>
<dbReference type="Proteomes" id="UP000251584">
    <property type="component" value="Unassembled WGS sequence"/>
</dbReference>
<proteinExistence type="predicted"/>
<evidence type="ECO:0000313" key="2">
    <source>
        <dbReference type="Proteomes" id="UP000251584"/>
    </source>
</evidence>
<evidence type="ECO:0000313" key="1">
    <source>
        <dbReference type="EMBL" id="SQB29510.1"/>
    </source>
</evidence>